<name>F0ZC84_DICPU</name>
<dbReference type="InterPro" id="IPR011874">
    <property type="entry name" value="Fibro_Slime"/>
</dbReference>
<organism evidence="7 8">
    <name type="scientific">Dictyostelium purpureum</name>
    <name type="common">Slime mold</name>
    <dbReference type="NCBI Taxonomy" id="5786"/>
    <lineage>
        <taxon>Eukaryota</taxon>
        <taxon>Amoebozoa</taxon>
        <taxon>Evosea</taxon>
        <taxon>Eumycetozoa</taxon>
        <taxon>Dictyostelia</taxon>
        <taxon>Dictyosteliales</taxon>
        <taxon>Dictyosteliaceae</taxon>
        <taxon>Dictyostelium</taxon>
    </lineage>
</organism>
<dbReference type="FunCoup" id="F0ZC84">
    <property type="interactions" value="11"/>
</dbReference>
<evidence type="ECO:0000313" key="7">
    <source>
        <dbReference type="EMBL" id="EGC38453.1"/>
    </source>
</evidence>
<dbReference type="InParanoid" id="F0ZC84"/>
<keyword evidence="3" id="KW-0325">Glycoprotein</keyword>
<dbReference type="EMBL" id="GL870976">
    <property type="protein sequence ID" value="EGC38453.1"/>
    <property type="molecule type" value="Genomic_DNA"/>
</dbReference>
<dbReference type="GO" id="GO:0005576">
    <property type="term" value="C:extracellular region"/>
    <property type="evidence" value="ECO:0000318"/>
    <property type="project" value="GO_Central"/>
</dbReference>
<dbReference type="InterPro" id="IPR051154">
    <property type="entry name" value="Prespore-cell_inducing_factor"/>
</dbReference>
<feature type="domain" description="PA14" evidence="6">
    <location>
        <begin position="109"/>
        <end position="254"/>
    </location>
</feature>
<gene>
    <name evidence="7" type="ORF">DICPUDRAFT_96914</name>
</gene>
<dbReference type="RefSeq" id="XP_003285011.1">
    <property type="nucleotide sequence ID" value="XM_003284963.1"/>
</dbReference>
<dbReference type="VEuPathDB" id="AmoebaDB:DICPUDRAFT_96914"/>
<dbReference type="PANTHER" id="PTHR31137:SF2">
    <property type="entry name" value="PROTEIN PSIG"/>
    <property type="match status" value="1"/>
</dbReference>
<evidence type="ECO:0000256" key="1">
    <source>
        <dbReference type="ARBA" id="ARBA00008709"/>
    </source>
</evidence>
<dbReference type="OMA" id="CERHTPY"/>
<dbReference type="NCBIfam" id="TIGR02148">
    <property type="entry name" value="Fibro_Slime"/>
    <property type="match status" value="1"/>
</dbReference>
<evidence type="ECO:0000256" key="5">
    <source>
        <dbReference type="SAM" id="SignalP"/>
    </source>
</evidence>
<feature type="transmembrane region" description="Helical" evidence="4">
    <location>
        <begin position="642"/>
        <end position="665"/>
    </location>
</feature>
<keyword evidence="4" id="KW-0812">Transmembrane</keyword>
<dbReference type="KEGG" id="dpp:DICPUDRAFT_96914"/>
<keyword evidence="8" id="KW-1185">Reference proteome</keyword>
<sequence>MKFLIFLILIIYFINSINCDNTKPSTLLLQLQIFDHLPSLNSDFEPSNGQVTKGIVKKKLVGTIPELVSLDPGYLPNINGKISNPQLFKTWFNKNDSQNVFLQGNIQLSYDNNLGVYSYKNNNFFPIDDMGFDTDPNNKVYIGGSKKPFVYHNFHFCLKITSKFTYQGVESFSFEGDDDVWVFIDKTLVLDLGGLHPAQAGTVNLKQIGLVVGQTYDFDFFYCERHTPYSDMKIQTDLEIVCSYTDYCGVCQGDGSTCCNDDMCDDGNACTNDKCPLPNTVVPKGSKFTDFCQHIPTVCNIQDRCYNIGCASNNGSCIRMSPIPCKDESDQCLVPTSCNSKTGCFYKSTCLNNPCFTGACDKGTCVEKDAKYCANELGNDPCRIYSCNTTQGCMSKPKCEKQTDDPCTLTTCDVDGTCGQLKLNATACNCGCKLNKCQINNCDISRSPSVCNALPRPEIDDGNPCTIDECDPVTGKITHNKMPCDGCSTCKGGTCVAIDSSCNDGNLCTSDMCSMNGTTNNGSCIHINITCKPNADLCINTVCHPSLGCVDEPIVCPDEGLCQVGYCNQGKCLLKPRVCENKAFCLNVECNENTGCIYYNKTCVPNSPKCQKGVCYNATETEPGKCVSVDYDPKPFICKPAAIISTSVIVGVSIAGAVVAIALAVGGKKGYDYWKSTQGQPITSAISNPLYTSSQNSALNPLYNE</sequence>
<dbReference type="PANTHER" id="PTHR31137">
    <property type="entry name" value="PROTEIN PSIB-RELATED-RELATED"/>
    <property type="match status" value="1"/>
</dbReference>
<dbReference type="AlphaFoldDB" id="F0ZC84"/>
<dbReference type="InterPro" id="IPR001673">
    <property type="entry name" value="S_mold_repeat"/>
</dbReference>
<protein>
    <recommendedName>
        <fullName evidence="6">PA14 domain-containing protein</fullName>
    </recommendedName>
</protein>
<evidence type="ECO:0000313" key="8">
    <source>
        <dbReference type="Proteomes" id="UP000001064"/>
    </source>
</evidence>
<dbReference type="PROSITE" id="PS51820">
    <property type="entry name" value="PA14"/>
    <property type="match status" value="1"/>
</dbReference>
<keyword evidence="4" id="KW-0472">Membrane</keyword>
<dbReference type="OrthoDB" id="19087at2759"/>
<feature type="chain" id="PRO_5003265034" description="PA14 domain-containing protein" evidence="5">
    <location>
        <begin position="20"/>
        <end position="705"/>
    </location>
</feature>
<reference evidence="8" key="1">
    <citation type="journal article" date="2011" name="Genome Biol.">
        <title>Comparative genomics of the social amoebae Dictyostelium discoideum and Dictyostelium purpureum.</title>
        <authorList>
            <consortium name="US DOE Joint Genome Institute (JGI-PGF)"/>
            <person name="Sucgang R."/>
            <person name="Kuo A."/>
            <person name="Tian X."/>
            <person name="Salerno W."/>
            <person name="Parikh A."/>
            <person name="Feasley C.L."/>
            <person name="Dalin E."/>
            <person name="Tu H."/>
            <person name="Huang E."/>
            <person name="Barry K."/>
            <person name="Lindquist E."/>
            <person name="Shapiro H."/>
            <person name="Bruce D."/>
            <person name="Schmutz J."/>
            <person name="Salamov A."/>
            <person name="Fey P."/>
            <person name="Gaudet P."/>
            <person name="Anjard C."/>
            <person name="Babu M.M."/>
            <person name="Basu S."/>
            <person name="Bushmanova Y."/>
            <person name="van der Wel H."/>
            <person name="Katoh-Kurasawa M."/>
            <person name="Dinh C."/>
            <person name="Coutinho P.M."/>
            <person name="Saito T."/>
            <person name="Elias M."/>
            <person name="Schaap P."/>
            <person name="Kay R.R."/>
            <person name="Henrissat B."/>
            <person name="Eichinger L."/>
            <person name="Rivero F."/>
            <person name="Putnam N.H."/>
            <person name="West C.M."/>
            <person name="Loomis W.F."/>
            <person name="Chisholm R.L."/>
            <person name="Shaulsky G."/>
            <person name="Strassmann J.E."/>
            <person name="Queller D.C."/>
            <person name="Kuspa A."/>
            <person name="Grigoriev I.V."/>
        </authorList>
    </citation>
    <scope>NUCLEOTIDE SEQUENCE [LARGE SCALE GENOMIC DNA]</scope>
    <source>
        <strain evidence="8">QSDP1</strain>
    </source>
</reference>
<dbReference type="InterPro" id="IPR037524">
    <property type="entry name" value="PA14/GLEYA"/>
</dbReference>
<evidence type="ECO:0000259" key="6">
    <source>
        <dbReference type="PROSITE" id="PS51820"/>
    </source>
</evidence>
<dbReference type="GeneID" id="10502075"/>
<comment type="similarity">
    <text evidence="1">Belongs to the prespore-cell-inducing factor family.</text>
</comment>
<dbReference type="Proteomes" id="UP000001064">
    <property type="component" value="Unassembled WGS sequence"/>
</dbReference>
<dbReference type="InterPro" id="IPR011658">
    <property type="entry name" value="PA14_dom"/>
</dbReference>
<feature type="signal peptide" evidence="5">
    <location>
        <begin position="1"/>
        <end position="19"/>
    </location>
</feature>
<proteinExistence type="inferred from homology"/>
<evidence type="ECO:0000256" key="4">
    <source>
        <dbReference type="SAM" id="Phobius"/>
    </source>
</evidence>
<dbReference type="SMART" id="SM00758">
    <property type="entry name" value="PA14"/>
    <property type="match status" value="1"/>
</dbReference>
<dbReference type="Pfam" id="PF07691">
    <property type="entry name" value="PA14"/>
    <property type="match status" value="1"/>
</dbReference>
<evidence type="ECO:0000256" key="2">
    <source>
        <dbReference type="ARBA" id="ARBA00022729"/>
    </source>
</evidence>
<accession>F0ZC84</accession>
<evidence type="ECO:0000256" key="3">
    <source>
        <dbReference type="ARBA" id="ARBA00023180"/>
    </source>
</evidence>
<keyword evidence="2 5" id="KW-0732">Signal</keyword>
<dbReference type="eggNOG" id="ENOG502RFD8">
    <property type="taxonomic scope" value="Eukaryota"/>
</dbReference>
<dbReference type="Pfam" id="PF00526">
    <property type="entry name" value="Dicty_CTDC"/>
    <property type="match status" value="2"/>
</dbReference>
<keyword evidence="4" id="KW-1133">Transmembrane helix</keyword>